<feature type="domain" description="AraC effector-binding" evidence="1">
    <location>
        <begin position="4"/>
        <end position="157"/>
    </location>
</feature>
<dbReference type="SUPFAM" id="SSF55136">
    <property type="entry name" value="Probable bacterial effector-binding domain"/>
    <property type="match status" value="1"/>
</dbReference>
<dbReference type="SMART" id="SM00871">
    <property type="entry name" value="AraC_E_bind"/>
    <property type="match status" value="1"/>
</dbReference>
<evidence type="ECO:0000313" key="3">
    <source>
        <dbReference type="Proteomes" id="UP000002408"/>
    </source>
</evidence>
<proteinExistence type="predicted"/>
<name>A7IAF2_METB6</name>
<protein>
    <submittedName>
        <fullName evidence="2">Transcription activator, effector binding</fullName>
    </submittedName>
</protein>
<evidence type="ECO:0000259" key="1">
    <source>
        <dbReference type="SMART" id="SM00871"/>
    </source>
</evidence>
<reference evidence="3" key="1">
    <citation type="journal article" date="2015" name="Microbiology">
        <title>Genome of Methanoregula boonei 6A8 reveals adaptations to oligotrophic peatland environments.</title>
        <authorList>
            <person name="Braeuer S."/>
            <person name="Cadillo-Quiroz H."/>
            <person name="Kyrpides N."/>
            <person name="Woyke T."/>
            <person name="Goodwin L."/>
            <person name="Detter C."/>
            <person name="Podell S."/>
            <person name="Yavitt J.B."/>
            <person name="Zinder S.H."/>
        </authorList>
    </citation>
    <scope>NUCLEOTIDE SEQUENCE [LARGE SCALE GENOMIC DNA]</scope>
    <source>
        <strain evidence="3">DSM 21154 / JCM 14090 / 6A8</strain>
    </source>
</reference>
<dbReference type="HOGENOM" id="CLU_106591_0_0_2"/>
<sequence>MDPPPYSRVRLPERTVVGIERRTCNADCRSLADIPACWKEFLSTNAAARIPHRVTPPVMYAVYSDYASDWTGEYSYLLGCGVSKAGVLPKGLSVRHIPAQTYAFFPACGQMPDAVVGIWGGIWGTDLPRTYTCDFEVYDRRFTDKKTPQVDIYVAIRDP</sequence>
<dbReference type="OrthoDB" id="376617at2157"/>
<dbReference type="Pfam" id="PF14526">
    <property type="entry name" value="Cass2"/>
    <property type="match status" value="1"/>
</dbReference>
<dbReference type="AlphaFoldDB" id="A7IAF2"/>
<dbReference type="PANTHER" id="PTHR36444">
    <property type="entry name" value="TRANSCRIPTIONAL REGULATOR PROTEIN YOBU-RELATED"/>
    <property type="match status" value="1"/>
</dbReference>
<dbReference type="InterPro" id="IPR029441">
    <property type="entry name" value="Cass2"/>
</dbReference>
<dbReference type="KEGG" id="mbn:Mboo_2199"/>
<organism evidence="2 3">
    <name type="scientific">Methanoregula boonei (strain DSM 21154 / JCM 14090 / 6A8)</name>
    <dbReference type="NCBI Taxonomy" id="456442"/>
    <lineage>
        <taxon>Archaea</taxon>
        <taxon>Methanobacteriati</taxon>
        <taxon>Methanobacteriota</taxon>
        <taxon>Stenosarchaea group</taxon>
        <taxon>Methanomicrobia</taxon>
        <taxon>Methanomicrobiales</taxon>
        <taxon>Methanoregulaceae</taxon>
        <taxon>Methanoregula</taxon>
    </lineage>
</organism>
<dbReference type="EMBL" id="CP000780">
    <property type="protein sequence ID" value="ABS56713.1"/>
    <property type="molecule type" value="Genomic_DNA"/>
</dbReference>
<dbReference type="InterPro" id="IPR053182">
    <property type="entry name" value="YobU-like_regulator"/>
</dbReference>
<dbReference type="InterPro" id="IPR011256">
    <property type="entry name" value="Reg_factor_effector_dom_sf"/>
</dbReference>
<dbReference type="Gene3D" id="3.20.80.10">
    <property type="entry name" value="Regulatory factor, effector binding domain"/>
    <property type="match status" value="1"/>
</dbReference>
<dbReference type="PANTHER" id="PTHR36444:SF2">
    <property type="entry name" value="TRANSCRIPTIONAL REGULATOR PROTEIN YOBU-RELATED"/>
    <property type="match status" value="1"/>
</dbReference>
<accession>A7IAF2</accession>
<dbReference type="Proteomes" id="UP000002408">
    <property type="component" value="Chromosome"/>
</dbReference>
<gene>
    <name evidence="2" type="ordered locus">Mboo_2199</name>
</gene>
<dbReference type="GeneID" id="5410985"/>
<dbReference type="STRING" id="456442.Mboo_2199"/>
<evidence type="ECO:0000313" key="2">
    <source>
        <dbReference type="EMBL" id="ABS56713.1"/>
    </source>
</evidence>
<dbReference type="eggNOG" id="arCOG12707">
    <property type="taxonomic scope" value="Archaea"/>
</dbReference>
<keyword evidence="3" id="KW-1185">Reference proteome</keyword>
<dbReference type="InterPro" id="IPR010499">
    <property type="entry name" value="AraC_E-bd"/>
</dbReference>
<dbReference type="RefSeq" id="WP_012107773.1">
    <property type="nucleotide sequence ID" value="NC_009712.1"/>
</dbReference>